<evidence type="ECO:0000313" key="4">
    <source>
        <dbReference type="EMBL" id="NXN99774.1"/>
    </source>
</evidence>
<dbReference type="AlphaFoldDB" id="A0A7L1NIL9"/>
<keyword evidence="2" id="KW-1133">Transmembrane helix</keyword>
<dbReference type="OrthoDB" id="9451284at2759"/>
<feature type="compositionally biased region" description="Pro residues" evidence="1">
    <location>
        <begin position="253"/>
        <end position="276"/>
    </location>
</feature>
<keyword evidence="2" id="KW-0472">Membrane</keyword>
<feature type="compositionally biased region" description="Pro residues" evidence="1">
    <location>
        <begin position="202"/>
        <end position="227"/>
    </location>
</feature>
<feature type="compositionally biased region" description="Basic and acidic residues" evidence="1">
    <location>
        <begin position="228"/>
        <end position="237"/>
    </location>
</feature>
<keyword evidence="3" id="KW-0732">Signal</keyword>
<gene>
    <name evidence="4" type="primary">Evi2b</name>
    <name evidence="4" type="ORF">RHICYA_R15618</name>
</gene>
<dbReference type="GO" id="GO:2000035">
    <property type="term" value="P:regulation of stem cell division"/>
    <property type="evidence" value="ECO:0007669"/>
    <property type="project" value="TreeGrafter"/>
</dbReference>
<comment type="caution">
    <text evidence="4">The sequence shown here is derived from an EMBL/GenBank/DDBJ whole genome shotgun (WGS) entry which is preliminary data.</text>
</comment>
<dbReference type="GO" id="GO:0045660">
    <property type="term" value="P:positive regulation of neutrophil differentiation"/>
    <property type="evidence" value="ECO:0007669"/>
    <property type="project" value="TreeGrafter"/>
</dbReference>
<keyword evidence="2" id="KW-0812">Transmembrane</keyword>
<reference evidence="4 5" key="1">
    <citation type="submission" date="2019-09" db="EMBL/GenBank/DDBJ databases">
        <title>Bird 10,000 Genomes (B10K) Project - Family phase.</title>
        <authorList>
            <person name="Zhang G."/>
        </authorList>
    </citation>
    <scope>NUCLEOTIDE SEQUENCE [LARGE SCALE GENOMIC DNA]</scope>
    <source>
        <strain evidence="4">B10K-DU-002-35</strain>
        <tissue evidence="4">Muscle</tissue>
    </source>
</reference>
<evidence type="ECO:0000313" key="5">
    <source>
        <dbReference type="Proteomes" id="UP000565785"/>
    </source>
</evidence>
<feature type="transmembrane region" description="Helical" evidence="2">
    <location>
        <begin position="81"/>
        <end position="104"/>
    </location>
</feature>
<dbReference type="Proteomes" id="UP000565785">
    <property type="component" value="Unassembled WGS sequence"/>
</dbReference>
<feature type="non-terminal residue" evidence="4">
    <location>
        <position position="1"/>
    </location>
</feature>
<evidence type="ECO:0000256" key="1">
    <source>
        <dbReference type="SAM" id="MobiDB-lite"/>
    </source>
</evidence>
<feature type="non-terminal residue" evidence="4">
    <location>
        <position position="276"/>
    </location>
</feature>
<feature type="signal peptide" evidence="3">
    <location>
        <begin position="1"/>
        <end position="18"/>
    </location>
</feature>
<feature type="chain" id="PRO_5029444554" evidence="3">
    <location>
        <begin position="19"/>
        <end position="276"/>
    </location>
</feature>
<organism evidence="4 5">
    <name type="scientific">Rhinopomastus cyanomelas</name>
    <name type="common">Common scimitarbill</name>
    <dbReference type="NCBI Taxonomy" id="113115"/>
    <lineage>
        <taxon>Eukaryota</taxon>
        <taxon>Metazoa</taxon>
        <taxon>Chordata</taxon>
        <taxon>Craniata</taxon>
        <taxon>Vertebrata</taxon>
        <taxon>Euteleostomi</taxon>
        <taxon>Archelosauria</taxon>
        <taxon>Archosauria</taxon>
        <taxon>Dinosauria</taxon>
        <taxon>Saurischia</taxon>
        <taxon>Theropoda</taxon>
        <taxon>Coelurosauria</taxon>
        <taxon>Aves</taxon>
        <taxon>Neognathae</taxon>
        <taxon>Neoaves</taxon>
        <taxon>Telluraves</taxon>
        <taxon>Coraciimorphae</taxon>
        <taxon>Bucerotiformes</taxon>
        <taxon>Rhinopomastidae</taxon>
        <taxon>Rhinopomastus</taxon>
    </lineage>
</organism>
<sequence>MTSTQAILLLLCGEICKSLPTAAAPVSVSASSAPYTSAGSPTGDTALPYQPHTTGPSSRRALTAAPGQFPTAKAEPVDDSWVAALVIGIILISMITSIVIIVLWKSCRRPVPVDPNWAGRSPFADGDTPDVFLDSDQAPKRSSVLFMLPWKLKQDTNPQKDPPAAEKPPACASPDGTSPLPPAAEGCSADRTAAASVSTSPAPSPAPAPCPPAAASPQIPELPPPPDWLREPAEHCGADLCKQQGSQLETEEQPPPAPQELGQEPPPQLPQPQHPL</sequence>
<feature type="region of interest" description="Disordered" evidence="1">
    <location>
        <begin position="34"/>
        <end position="58"/>
    </location>
</feature>
<dbReference type="PANTHER" id="PTHR15384:SF0">
    <property type="entry name" value="PROTEIN EVI2B"/>
    <property type="match status" value="1"/>
</dbReference>
<keyword evidence="5" id="KW-1185">Reference proteome</keyword>
<evidence type="ECO:0000256" key="2">
    <source>
        <dbReference type="SAM" id="Phobius"/>
    </source>
</evidence>
<proteinExistence type="predicted"/>
<protein>
    <submittedName>
        <fullName evidence="4">EVI2B protein</fullName>
    </submittedName>
</protein>
<dbReference type="PANTHER" id="PTHR15384">
    <property type="entry name" value="PROTEIN EVI2B"/>
    <property type="match status" value="1"/>
</dbReference>
<accession>A0A7L1NIL9</accession>
<name>A0A7L1NIL9_RHICY</name>
<feature type="region of interest" description="Disordered" evidence="1">
    <location>
        <begin position="154"/>
        <end position="276"/>
    </location>
</feature>
<feature type="region of interest" description="Disordered" evidence="1">
    <location>
        <begin position="116"/>
        <end position="135"/>
    </location>
</feature>
<evidence type="ECO:0000256" key="3">
    <source>
        <dbReference type="SAM" id="SignalP"/>
    </source>
</evidence>
<dbReference type="EMBL" id="VXBP01006763">
    <property type="protein sequence ID" value="NXN99774.1"/>
    <property type="molecule type" value="Genomic_DNA"/>
</dbReference>
<dbReference type="InterPro" id="IPR033239">
    <property type="entry name" value="EVI2B"/>
</dbReference>